<feature type="compositionally biased region" description="Low complexity" evidence="2">
    <location>
        <begin position="42"/>
        <end position="53"/>
    </location>
</feature>
<keyword evidence="1 3" id="KW-0732">Signal</keyword>
<dbReference type="EMBL" id="CP047180">
    <property type="protein sequence ID" value="QHC64910.1"/>
    <property type="molecule type" value="Genomic_DNA"/>
</dbReference>
<sequence>MTGAAAILVLVLSTSAFGATSAPAPADEQAVASGTESPASFAAAPTRTTTPAPTRTPTPTPTVVITTEQVTETAPIARSSRTEDDPSAAQGTSTVVAGVDGVLTRTFEVVKHDGVEVSRAQLSEAVTTPAVDDVTRVGTLVPAPAPAPVAAAADAGCHSSYAGECVPIASDGDCASGKGDGPVYIQGPVTVVGPDSYRLDNDGDGIACDK</sequence>
<dbReference type="Pfam" id="PF07501">
    <property type="entry name" value="G5"/>
    <property type="match status" value="1"/>
</dbReference>
<evidence type="ECO:0000313" key="6">
    <source>
        <dbReference type="Proteomes" id="UP000464597"/>
    </source>
</evidence>
<reference evidence="6" key="1">
    <citation type="submission" date="2019-12" db="EMBL/GenBank/DDBJ databases">
        <title>Complete and draft genome sequences of new strains and members of some known species of the genus Rathayibacter isolated from plants.</title>
        <authorList>
            <person name="Tarlachkov S.V."/>
            <person name="Starodumova I.P."/>
            <person name="Dorofeeva L.V."/>
            <person name="Prisyazhnaya N.V."/>
            <person name="Leyn S."/>
            <person name="Zlamal J."/>
            <person name="Elan M."/>
            <person name="Osterman A.L."/>
            <person name="Nadler S."/>
            <person name="Subbotin S.A."/>
            <person name="Evtushenko L.I."/>
        </authorList>
    </citation>
    <scope>NUCLEOTIDE SEQUENCE [LARGE SCALE GENOMIC DNA]</scope>
    <source>
        <strain evidence="6">VKM Ac-2802</strain>
    </source>
</reference>
<organism evidence="5 6">
    <name type="scientific">Rathayibacter festucae</name>
    <dbReference type="NCBI Taxonomy" id="110937"/>
    <lineage>
        <taxon>Bacteria</taxon>
        <taxon>Bacillati</taxon>
        <taxon>Actinomycetota</taxon>
        <taxon>Actinomycetes</taxon>
        <taxon>Micrococcales</taxon>
        <taxon>Microbacteriaceae</taxon>
        <taxon>Rathayibacter</taxon>
    </lineage>
</organism>
<gene>
    <name evidence="5" type="ORF">GSU69_14555</name>
</gene>
<dbReference type="InterPro" id="IPR011098">
    <property type="entry name" value="G5_dom"/>
</dbReference>
<dbReference type="Gene3D" id="2.20.230.10">
    <property type="entry name" value="Resuscitation-promoting factor rpfb"/>
    <property type="match status" value="1"/>
</dbReference>
<evidence type="ECO:0000259" key="4">
    <source>
        <dbReference type="PROSITE" id="PS51109"/>
    </source>
</evidence>
<proteinExistence type="predicted"/>
<evidence type="ECO:0000256" key="3">
    <source>
        <dbReference type="SAM" id="SignalP"/>
    </source>
</evidence>
<feature type="compositionally biased region" description="Low complexity" evidence="2">
    <location>
        <begin position="61"/>
        <end position="74"/>
    </location>
</feature>
<evidence type="ECO:0000313" key="5">
    <source>
        <dbReference type="EMBL" id="QHC64910.1"/>
    </source>
</evidence>
<evidence type="ECO:0000256" key="2">
    <source>
        <dbReference type="SAM" id="MobiDB-lite"/>
    </source>
</evidence>
<protein>
    <recommendedName>
        <fullName evidence="4">G5 domain-containing protein</fullName>
    </recommendedName>
</protein>
<dbReference type="PROSITE" id="PS51109">
    <property type="entry name" value="G5"/>
    <property type="match status" value="1"/>
</dbReference>
<feature type="domain" description="G5" evidence="4">
    <location>
        <begin position="60"/>
        <end position="141"/>
    </location>
</feature>
<feature type="chain" id="PRO_5045304384" description="G5 domain-containing protein" evidence="3">
    <location>
        <begin position="19"/>
        <end position="210"/>
    </location>
</feature>
<accession>A0ABX6H5I8</accession>
<feature type="region of interest" description="Disordered" evidence="2">
    <location>
        <begin position="19"/>
        <end position="93"/>
    </location>
</feature>
<feature type="signal peptide" evidence="3">
    <location>
        <begin position="1"/>
        <end position="18"/>
    </location>
</feature>
<keyword evidence="6" id="KW-1185">Reference proteome</keyword>
<dbReference type="SMART" id="SM01208">
    <property type="entry name" value="G5"/>
    <property type="match status" value="1"/>
</dbReference>
<name>A0ABX6H5I8_9MICO</name>
<evidence type="ECO:0000256" key="1">
    <source>
        <dbReference type="ARBA" id="ARBA00022729"/>
    </source>
</evidence>
<dbReference type="Proteomes" id="UP000464597">
    <property type="component" value="Chromosome"/>
</dbReference>